<evidence type="ECO:0000256" key="2">
    <source>
        <dbReference type="SAM" id="Phobius"/>
    </source>
</evidence>
<dbReference type="NCBIfam" id="NF012209">
    <property type="entry name" value="LEPR-8K"/>
    <property type="match status" value="1"/>
</dbReference>
<gene>
    <name evidence="4" type="ORF">GV832_04195</name>
</gene>
<accession>A0AAE4Y8A6</accession>
<feature type="domain" description="LTD" evidence="3">
    <location>
        <begin position="51"/>
        <end position="220"/>
    </location>
</feature>
<dbReference type="NCBIfam" id="NF012206">
    <property type="entry name" value="LktA_tand_53"/>
    <property type="match status" value="6"/>
</dbReference>
<feature type="transmembrane region" description="Helical" evidence="2">
    <location>
        <begin position="4213"/>
        <end position="4234"/>
    </location>
</feature>
<dbReference type="InterPro" id="IPR047881">
    <property type="entry name" value="LktA_repeat"/>
</dbReference>
<feature type="transmembrane region" description="Helical" evidence="2">
    <location>
        <begin position="4075"/>
        <end position="4096"/>
    </location>
</feature>
<dbReference type="InterPro" id="IPR001322">
    <property type="entry name" value="Lamin_tail_dom"/>
</dbReference>
<evidence type="ECO:0000259" key="3">
    <source>
        <dbReference type="PROSITE" id="PS51841"/>
    </source>
</evidence>
<keyword evidence="2" id="KW-0472">Membrane</keyword>
<keyword evidence="2" id="KW-1133">Transmembrane helix</keyword>
<feature type="region of interest" description="Disordered" evidence="1">
    <location>
        <begin position="5290"/>
        <end position="5332"/>
    </location>
</feature>
<organism evidence="4 5">
    <name type="scientific">Stagnihabitans tardus</name>
    <dbReference type="NCBI Taxonomy" id="2699202"/>
    <lineage>
        <taxon>Bacteria</taxon>
        <taxon>Pseudomonadati</taxon>
        <taxon>Pseudomonadota</taxon>
        <taxon>Alphaproteobacteria</taxon>
        <taxon>Rhodobacterales</taxon>
        <taxon>Paracoccaceae</taxon>
        <taxon>Stagnihabitans</taxon>
    </lineage>
</organism>
<feature type="compositionally biased region" description="Polar residues" evidence="1">
    <location>
        <begin position="3181"/>
        <end position="3191"/>
    </location>
</feature>
<dbReference type="EMBL" id="JAABNR010000003">
    <property type="protein sequence ID" value="NBZ86771.1"/>
    <property type="molecule type" value="Genomic_DNA"/>
</dbReference>
<feature type="region of interest" description="Disordered" evidence="1">
    <location>
        <begin position="3174"/>
        <end position="3194"/>
    </location>
</feature>
<sequence>MGFQNFLTAFGNRASRRKLRAPRLWQALTRKTEPSLPPLFFETLEPRLLLSATPFTFTAAPLIAQNLAIGIVDVLGVPTVQLTNATTGALIQSRALVDVSDITLTLSSLNDRVTITSDFTGRVTGTIIGGGGTDRIIGAAKGAYAVTGLNTGTALGLGFSSVEALTGTSGSDLFTLSSVGSLSSGIDGAGGTDQVRITGGALSTTMTATGTTTASLSVNSGLITRVTAIANVETVSDLTTATARSAIGSGLAEAMTISQSRGVTLVTFNAGLAFSFTQANGTVSVAEGAGQGSITVTSGLGFGSLALSLQAETLEAGAFIIQTKSDGAVSFLAQATPIAVGGTIGGIGASIDTGSALVTMKGTTITSGSVSIRSVVEMTTTVNASTIAVGGSNVSAQISLIGVNLTAATSSVFVQANSFSAVNVTATAAAGSSSGVDAALAYAQMRNRTEVHLEDSAIAAATEATVQALHRGSVQTLADGLASTATSAGAMTAVSFIDSLTQTRLVGSSSVKVGAGAMISADGSNTVTTTAKAGTGGATGTGSTRSEGQLAAANARTPDGAVTVAAAVAITRAQHESSVLIASDLALDGPAALISARGTQSLVTTADASTASGAVAAAVAMNLANSLESVHVFGKVSTASPLTIEVGERDLRSPTVVEANATSGAGSTKVAGVAGALALNDVDDSRRIVLATGSALVASAPVQMNLRANAIDRATAKAAVTGTATVGVGASVALNLSNRDSDITLDLGASVSVLSGDLSMAIDTVTAAITTAQGGAAGGIATSPAFAMTLSDNDSTLALRGGPDMDLAKGISASLLHRETVTTTAQGSAFGSTAAVGASVALSLGQQDALVQLDRVIAAPSASFSARQMLDTSTVAIAASGGAKSGSATNADQQGTAATDFAGKEAGTGLSTPSANTTQGQMGLAAALAIGLQHGSTTARVSASGGVKGGNASVTAGTDVDATVTADGSVVVASADKAVNIGVGAAVALNLAELPTTAEVLGNIDGGAVISATEGDGADLSSPGRSVLTTKAVAGSGASSFGLAGSFALTQERLETTALLADGASVSGALRLAASSAVTVDTLATADAKLGAGSGKATGAGIGIGFGLSLVKGQTTATVGGLASPGVVSLAMQADSDRLITTRGQAGVAGAGVAVTPSVAMTISDTVARVALPAGAAISLSGPLSLQATNKVDSTTESRSSAAASTAALGLSFALSSLEDSAAVTVQRGVTATGISLVSSLIMDGKTKAEASAAGVSQPAGSSTDTADEQTAEMSAFASGQGSGLATGLPSAQGAEGGFGLGAAVALGLLGGSSLVQVGAVPLVSADEISARALADVDGETVADGSVVAQSATTRPSVGIGAAVAITVASTSVQALVEGTLSAAKALSLEAGMADDKSETLRDQITTRAVSGVGSGDLGASTAALTGAFALTKGNVDATARMAAGSSASGGDVSLASARKTFLSTTATADATSVKGRGLGIGAALALTLADIDATTSVEAGAGLSALGLLAMSSSSDTTVTGAAQAGAAGGKVAIAPSVLIVSATGSALTELQGGAATTTGKATLSALDTLTVTVNAGSAASATTAALGVTVALVIDAQTATVSVARALVAEGDISLTATQKTDIIAGAVASAKGVSEATTGTGASDATGQMGSQLGFANGLQGTSATAPAAQGSSGSFGLAAALALSVINGGVLAQVTATGALTSTAGAVTVESQADSDSSITADASVVKGTAASDPAVGVGAAVAITVATRQTRALVEGAISAASSVRVAAMMAADPERSFLQAKAVSGVGATKAAVSGAFAMIIDGLSSSASPGTAASVSGASMEFESITQTVAIATASADGSLGSAGGGVGVGAAMGIVLTNGQSMANIAGTVTLVGGALKLNAVSERGIGAAVKSGATGGSVGVAPAVALTIDTARTTASLAAGSALLLTGDVAITARATLTSVNIAASAGTGTTAGLGVSFGLAVISGDVRAFSARAITTDGAISIGASSNSDTIMNIQASAGGVSSTTSGTALPQADAQIARETAFAGTLGGTVATPPSAATSGGKFGLAAAIALSIVTGRVEARVDIGAPLVSRNASIEVKALSDVDSTIMADASVVKDNPATRTDVGVGAAVALNLANRTTLARVRADLTAFKGIEIMAGMAPDGTTVNRSTLNSLAVSGAGGNNVAVGGSFAMNQVNLDALPEIGSGVVLDGGAVGVKLGAVTLVKSDVKASASAALGAAGGTGVGVGAAFALNILDSDATIAPLASITFKGAGLTLEANTDTESSQTAQAGARDGTVSVAPALALVAATNTASVTLSGLAKVTLSGGLTLDAKERTITTGTAESAAGSGGTAVGAAVALAVMENSASALLARPVTATGDISVLAARQTGVTLNAKALASGATQSSTGGSANGDQQIARELGFLNGAGGTSGAAAPLQAPDANGTAKGVGIAAALALSIVTGGATAEISSGVQTTGSVSVAARGDTDSSATADGKAVGSSQRGVGVGAAVAVNIVPASVLARVSAGVESAGLKITAAGLENDLTPVNTISARAVSGAGAANVGVSGAFALNIQTMKSTAILAASTAQALTGDVAILSDFASDNTAIGSSMTVIEGGTATSSSSGVGVGLSFGLNLVQNDVLAAVADGVAISGGQNVSIKAESDIVSLTKAKAGSGGSVGISPSLALLVSGSTTEARLGTGTALALTGGYEATARQSHDATLESDSSAKADKVAVGAAVALAILPERAFITTSRSITAAGDITLSADLLSNVASTAKASTNGVTPGAGPSTANAQTTALSGFADGLTGQSTAATTGAQAGGAGGSQAVGVAAGLSVNILNARSEAILLTGLSLVSGGQVTLRAAMDVDASATGDGSTSDTTVGVGAGVALNVVAANNEARVDGQVKAAGAVTIQARMSAQGDGRHALAAEAIAGAGKTEVGVAGAFAMNISTISTTARLTGSIESQGQVTISATGRTQDTATARAKTSGSGAEARTVGVGAAIAINILDDDVLAEVAEGAGLGALQGLSMTANGTHSGFATASAGTAGSVAVSPAVALNVVSNQTASNLLAGADLVTLGAAELMTTHSGAYFTTADAAAGGANVGVGAAVAVNIVTDAAQAILARNLTAGGAVTVQSVSRIGSSATAKGGAKGNSGDAGNADQQANQAVNNNGAILSEAGAQTLPKAEDAVQTGSDTAQGATGRSAGAVGVGAGVAVNIVTTESRAEIRDGLTVRSGTDLGVKSTLEIDAGAHAEGTALSLQNKAGIGAAVALNVVTASNLALVGKEVTLEAGKSLEVSALQPTPEKGTSANGIFARAFAGGGADQVGVGGSIAVQVTTFEALARLGDGSVTKVQGDALVRADSFWEVQNAAAAGGFGQTTGVGAAVVVNIATIGGHAEARGTSLDVAGALKIEAQTSYAPIKTKLVAGVDYEMTSIALGGGVTTGAAGVGGSVTVDIANIDTQALIVPNALVNQAGLAPLVNQSVTLSALQSVVLRSGTGGFGGTLGNAGVGAGITVGVINDTVSAEIGDGATVNSAGAVSVFASGAVDRVGIAGSFGLSLGTVGVGGSVLVDVLNSRTTARVGTAAKVAAGGLTISAGDNDTLVYVVGAVGASGNVGVGLATSTVTHMDRVEALLGDSATVTTSAGLRVLANSVEDLSMVTVAGAGGATVGVAASPAVSVLNETTTARIGNAVNVVATKGVGESFDVDINASDTTRSFKVTGAASFGGSAGVGAGVDTTTLIKRTDAILAATAQVAVQGSLEIRARSQEDVTSLVMAGSGGGVAVSGAVGVVVADLQTRAFIEGTAANAPVKTRVDAQANVIVEALDQSEYDLFAGAVSVSGSASVGASAFVPVVNKRTEAFIGTAADVTARARGALGFVLDGTYGEVVNEPDKNPTDVTVRGSGAGTMPITATKGKVNGPITDTNGDAVDTSYEGHPRAGFAISLVPKNAGVQGVVVSAVSADDVATMALNGGVSGGVAVALSGEVGVLNITTSGRIDDAAKINKATGVEGAGQDVQVLSNEKLVVLGVAGALSVAGAVAVSPSVAVSVINLVTEAKIGAGADVEAQDSVILRARASEDISTFVMGLAASGTAAVGGSVGVVVLNSQTTAHLGRIDAEGDAGATLFARRDAAIMATDDTKVTMIEGALAGAQVGIGGSVGVATITKDTSAQVAGFSTVTVLGETVGGQGLAAAPLDQRWDNTKEFRGLMVQAGADERIETLAIALGVGAFVGLAGAVSIAVIDSDTTARIGTGAQVNQAALGGVGQQVRVDSLNRVTGTAGSGGVGGASVGLAGALTVGVVRNATTSVIDDNARVQAGGKIHVIARSSQDITSVAASGALGGFAGALSMGIWNIGGDFNSGGGEASESDWASTYQAALTGNEAVLSGSKLISFSGSRVDAATDQIIIGTKANGLRDGDAVIYRSSGGTIPGLVSGRTYYVVDTGKTFGLSERPGGPMIDLGFTVGRSTHTLELADGARANAGVTDARNRVAGSGQPNLSSSLVADPSSEGTTARFGTGAIVIAREDMKLAASDDLDFFQVAGNVVAGGAGVGASFAILVHDMPVKAVIEGDSQIQARSTGLVMEARSTEDISQIAVGGGIGGGGTVTGSATIAVLQETTTARIASTAQVSTDFNTGGRPDVSLLARDETAISNVSGAAAFDGTAGVGVGLDVVSLSKDTLATVDAEAVVTSEGSVLLRAQSTEDIGSAVFTGAVAGTTAASGSASVIVANIRTTAQVAGSETTGATVDALGNVVIEAASDGEIDIFAGAIQLSGAVGVGGGAAVPVVKRVTRAEVGDNAKVTALGLLGADEIRTGTYHDDFTLPGTGDVVSTDAGGGSSGYGDQSVSKDKGSEVPAGQETRDTDYDDSYEGFSGAGKVHHAVADVAQRTGVLISATGSDDISSIAASGSISGLVSVNFSGAVASVENTATARIGRALVNAPDARTPGNGQSVLVLAGQDLTLLSVAAAIAASGGGAVSPSASVAMVGLRTTAEIGDSAQVTAADSVIVQASASEELAVLGAGAAVGGALGFGGTSVVLSLGNDTTARIAGGAVVTADGSVRVGAQDDTRVFGLGGALGASGTAGVGASADVVVMRKDTQALIEGGAEVLARGQLAHGTGGSALTGINADTGVIGSETGLRGVILDARSSEDVTLITFAGGIGGGFGLGGAVAVIVSDSDTRADIQDGAVVTAGDGSGAAMVVVGASNDFSADTFTGAGGLGLAGVAGAVTVGILRNGVEARIGAAQVTSEGDVRLRALATRNVEGIVAGGALGAAALVGSISVWNLGGTVNSGYSYQEQTATGSGPDDAGLSGGATKSADGLNGGDYITPQDQVLSGSDGKKADGWERILDGRNQGTGGGSSRVALISGGARSDVAADGPDATVLGSQSLTPGDIEGTVAQAEGSTITTDGALDVQAADHLRFSSVVGGIVAGAVAGGASVTILNNSMGVKALVSGTIIAGDLNLDAESFAKTRSGAFLGAAGAVVLGAQVSVVNDTSVRLAKVSDGTMDIAGNSVVAAKRTAQHVVQTLGVTPIAVAAAGVSVAVANFAGSTAAQTTSTASFSDLRGTAGTLSVRADSDAVVKTEAWGFILGAFALNGSVAWAEDKSTTRASLSGLLSLRGAADATATALSEVRAKASAVSLGLAGSLSAGVAVARMVPVVTAEVIASGQAKTLSASARLNPTPDAQHGAYALTWAASGSLVLGASGAISVATAAPTVLASTNGRADNRVAFAKAGLKSDAQSMGFAGGFVGIGATLGFATTAGSVNAEVKGISAGAVAVNAIADLRANTLSQGVSLGIIADTFNAAISDVSTVVGATLTGNVQTGQPGVILVNTDVTGAATANGAGTQVGAALAGATLTFATWRSSATASSTATIQAATAVSITASQNGKALSNSGGSGGSNHVGLLAAYGSVSRATDTSQTRAELGGTVTGTGALKVVSSVTSDTEAKTSDRSFTFATIGMSQALATNRAIGTAIVLGNANITAPSIEVSSAGNHYSRADGDGASAGMLFGLIGVEVVNTMRTQALATVAAGARLTAAGQLRILSDNTSEADGSAHGAVGAPIAVGVTVGRMDMGVTSLTTVQAGAQITGGTVTIKATGGRDPAAVAADYSWTTTDVSTSQDLIRVDDHGLVTGQQIMLGTNVATSWGDPGRVYSVLTVDGDPSAIRLGAGFDAQTGVDPTKDRITFANPHGFKTGDQVIYNAQGGTSIINSASPPATLFVLVIDAQTIKLVNYNPVNGLTGKSFDGADVNTTNGQITITNHGFTEGELVTYHPPTQVTFSGAQVDLNSLGTAFDTTTNTIRLLNHQFQTGDRVVYSTTLNGASGGTALGGLASGTSYFVIRVNANTIRLASSLANANAGTALAISTELSQGDAASDQARQTQHALRPPAGSGFSGAVGGLTDGVAYKVNRIDANTIRLVNVATGAAITSFSSAGGSNAHSLLREGVDLRARSGTQSVYIDITSTDSGTLTGAGGQSLTDTISLPSDGRSRLLVDGFVAGLGGGTSNTASLNYFGTVKVDIIGSSLSTTRINAGSLEISALHKYDAKVNTSAGGVGGLAIASARANASYNTITTVQLGADAGTGAVRIVASGNALIQAQQATNGGATAGASAVSGLSFADADATTNSVNQTTTAVGRNTFIEGASVTLRATTNQDLATVMDVSAGGLGVSANAGENPNSGTFVLTGSGSFVTIGSAAQVRASNTLTVDANINGSRTETKATTHSGAAGGDSDARARSDVQESAKVVVTSGAILQGLAKVVLDARIMNHAVEVKGRANLSGALGDTDADAFVSGRSAATIEAQAGALIRTPDLEVDVSQGAPGLVVDFAAVKNGAFGDFGEERSSSTLDQPQGIQFDANVELMRRPSGNVVLVIGTDGRITQAQNATAEGVGVGVDVDADGRIVVDAIATEADGEATFTGGAGSTLKGSGGVWTVQKGLGSVSITNLSTSTLVLNAINTTNDTTSVAARDVELNVASAATFTFDIVTKYDIASGTTDDQRVTIQSRGGVEIAGRINNPLGVTSITATGAILKTSVAGIIVTRGLVLSAGGNVGGTMADGRLTVEFVKADGRTPDASFTVGGDLSFQGNVSKRDTAAGAVTVTVSKLQVTGAADLVLADAVVATNVSASVPNGIVVGGGGFASGYFREFFQPDSTGGTLSPDKVAVFGTATGARASTVWNFAGVAVGSVTATGVASAGTTVTINGLAAGFAALAAARTTVLDNSAPATTLVAEDEDWSAPSGISGAIDWSGMAA</sequence>
<name>A0AAE4Y8A6_9RHOB</name>
<feature type="region of interest" description="Disordered" evidence="1">
    <location>
        <begin position="3133"/>
        <end position="3153"/>
    </location>
</feature>
<comment type="caution">
    <text evidence="4">The sequence shown here is derived from an EMBL/GenBank/DDBJ whole genome shotgun (WGS) entry which is preliminary data.</text>
</comment>
<feature type="region of interest" description="Disordered" evidence="1">
    <location>
        <begin position="4809"/>
        <end position="4858"/>
    </location>
</feature>
<dbReference type="Proteomes" id="UP001193501">
    <property type="component" value="Unassembled WGS sequence"/>
</dbReference>
<feature type="compositionally biased region" description="Polar residues" evidence="1">
    <location>
        <begin position="6709"/>
        <end position="6718"/>
    </location>
</feature>
<feature type="region of interest" description="Disordered" evidence="1">
    <location>
        <begin position="6709"/>
        <end position="6730"/>
    </location>
</feature>
<keyword evidence="5" id="KW-1185">Reference proteome</keyword>
<keyword evidence="2" id="KW-0812">Transmembrane</keyword>
<dbReference type="PROSITE" id="PS51841">
    <property type="entry name" value="LTD"/>
    <property type="match status" value="1"/>
</dbReference>
<reference evidence="4" key="1">
    <citation type="submission" date="2020-01" db="EMBL/GenBank/DDBJ databases">
        <authorList>
            <person name="Chen W.-M."/>
        </authorList>
    </citation>
    <scope>NUCLEOTIDE SEQUENCE</scope>
    <source>
        <strain evidence="4">CYK-10</strain>
    </source>
</reference>
<proteinExistence type="predicted"/>
<dbReference type="RefSeq" id="WP_168773586.1">
    <property type="nucleotide sequence ID" value="NZ_JAABNR010000003.1"/>
</dbReference>
<protein>
    <submittedName>
        <fullName evidence="4">LEPR-XLL domain-containing protein</fullName>
    </submittedName>
</protein>
<evidence type="ECO:0000256" key="1">
    <source>
        <dbReference type="SAM" id="MobiDB-lite"/>
    </source>
</evidence>
<evidence type="ECO:0000313" key="5">
    <source>
        <dbReference type="Proteomes" id="UP001193501"/>
    </source>
</evidence>
<evidence type="ECO:0000313" key="4">
    <source>
        <dbReference type="EMBL" id="NBZ86771.1"/>
    </source>
</evidence>
<feature type="region of interest" description="Disordered" evidence="1">
    <location>
        <begin position="3882"/>
        <end position="3914"/>
    </location>
</feature>
<dbReference type="InterPro" id="IPR053786">
    <property type="entry name" value="LEPRxLL_CS"/>
</dbReference>